<evidence type="ECO:0000313" key="5">
    <source>
        <dbReference type="Proteomes" id="UP000298458"/>
    </source>
</evidence>
<dbReference type="PANTHER" id="PTHR36919">
    <property type="entry name" value="BLR1215 PROTEIN"/>
    <property type="match status" value="1"/>
</dbReference>
<reference evidence="4" key="1">
    <citation type="journal article" date="2019" name="PLoS Negl. Trop. Dis.">
        <title>Revisiting the worldwide diversity of Leptospira species in the environment.</title>
        <authorList>
            <person name="Vincent A.T."/>
            <person name="Schiettekatte O."/>
            <person name="Bourhy P."/>
            <person name="Veyrier F.J."/>
            <person name="Picardeau M."/>
        </authorList>
    </citation>
    <scope>NUCLEOTIDE SEQUENCE [LARGE SCALE GENOMIC DNA]</scope>
    <source>
        <strain evidence="4">SSW15</strain>
    </source>
</reference>
<evidence type="ECO:0000313" key="4">
    <source>
        <dbReference type="EMBL" id="TGK08603.1"/>
    </source>
</evidence>
<dbReference type="EMBL" id="RQET01000012">
    <property type="protein sequence ID" value="TGK08603.1"/>
    <property type="molecule type" value="Genomic_DNA"/>
</dbReference>
<keyword evidence="2" id="KW-0732">Signal</keyword>
<proteinExistence type="predicted"/>
<gene>
    <name evidence="4" type="ORF">EHO60_14715</name>
</gene>
<dbReference type="Pfam" id="PF09917">
    <property type="entry name" value="DUF2147"/>
    <property type="match status" value="1"/>
</dbReference>
<dbReference type="Gene3D" id="2.40.128.520">
    <property type="match status" value="1"/>
</dbReference>
<dbReference type="InterPro" id="IPR019223">
    <property type="entry name" value="DUF2147"/>
</dbReference>
<dbReference type="RefSeq" id="WP_135768972.1">
    <property type="nucleotide sequence ID" value="NZ_RQET01000012.1"/>
</dbReference>
<feature type="compositionally biased region" description="Basic and acidic residues" evidence="1">
    <location>
        <begin position="63"/>
        <end position="79"/>
    </location>
</feature>
<feature type="chain" id="PRO_5020854033" evidence="2">
    <location>
        <begin position="23"/>
        <end position="148"/>
    </location>
</feature>
<evidence type="ECO:0000256" key="1">
    <source>
        <dbReference type="SAM" id="MobiDB-lite"/>
    </source>
</evidence>
<evidence type="ECO:0000256" key="2">
    <source>
        <dbReference type="SAM" id="SignalP"/>
    </source>
</evidence>
<keyword evidence="5" id="KW-1185">Reference proteome</keyword>
<name>A0A4R9GAF0_9LEPT</name>
<feature type="region of interest" description="Disordered" evidence="1">
    <location>
        <begin position="58"/>
        <end position="79"/>
    </location>
</feature>
<dbReference type="Proteomes" id="UP000298458">
    <property type="component" value="Unassembled WGS sequence"/>
</dbReference>
<protein>
    <submittedName>
        <fullName evidence="4">DUF2147 domain-containing protein</fullName>
    </submittedName>
</protein>
<comment type="caution">
    <text evidence="4">The sequence shown here is derived from an EMBL/GenBank/DDBJ whole genome shotgun (WGS) entry which is preliminary data.</text>
</comment>
<accession>A0A4R9GAF0</accession>
<dbReference type="PANTHER" id="PTHR36919:SF3">
    <property type="entry name" value="BLL5882 PROTEIN"/>
    <property type="match status" value="1"/>
</dbReference>
<organism evidence="4 5">
    <name type="scientific">Leptospira fletcheri</name>
    <dbReference type="NCBI Taxonomy" id="2484981"/>
    <lineage>
        <taxon>Bacteria</taxon>
        <taxon>Pseudomonadati</taxon>
        <taxon>Spirochaetota</taxon>
        <taxon>Spirochaetia</taxon>
        <taxon>Leptospirales</taxon>
        <taxon>Leptospiraceae</taxon>
        <taxon>Leptospira</taxon>
    </lineage>
</organism>
<sequence>MKQILKGLLLSGLLLFAVSAFADPLPIVGSWKTINEQGKEESVVDIYEQGGKVYGKVSSLTEPNDKDGKPARCTECDGPEKDKPVLGMVIIKGLSPDGDKWAGGRILDPNDGVWYKCFLRSVEGGRKLEVRGYVGFSLIGRTQYWIKK</sequence>
<feature type="signal peptide" evidence="2">
    <location>
        <begin position="1"/>
        <end position="22"/>
    </location>
</feature>
<dbReference type="AlphaFoldDB" id="A0A4R9GAF0"/>
<dbReference type="OrthoDB" id="9814399at2"/>
<evidence type="ECO:0000259" key="3">
    <source>
        <dbReference type="Pfam" id="PF09917"/>
    </source>
</evidence>
<feature type="domain" description="DUF2147" evidence="3">
    <location>
        <begin position="29"/>
        <end position="146"/>
    </location>
</feature>